<evidence type="ECO:0000256" key="1">
    <source>
        <dbReference type="SAM" id="MobiDB-lite"/>
    </source>
</evidence>
<organism evidence="3 4">
    <name type="scientific">Caenorhabditis remanei</name>
    <name type="common">Caenorhabditis vulgaris</name>
    <dbReference type="NCBI Taxonomy" id="31234"/>
    <lineage>
        <taxon>Eukaryota</taxon>
        <taxon>Metazoa</taxon>
        <taxon>Ecdysozoa</taxon>
        <taxon>Nematoda</taxon>
        <taxon>Chromadorea</taxon>
        <taxon>Rhabditida</taxon>
        <taxon>Rhabditina</taxon>
        <taxon>Rhabditomorpha</taxon>
        <taxon>Rhabditoidea</taxon>
        <taxon>Rhabditidae</taxon>
        <taxon>Peloderinae</taxon>
        <taxon>Caenorhabditis</taxon>
    </lineage>
</organism>
<dbReference type="AlphaFoldDB" id="A0A6A5HWW8"/>
<keyword evidence="2" id="KW-0732">Signal</keyword>
<feature type="chain" id="PRO_5025687999" evidence="2">
    <location>
        <begin position="22"/>
        <end position="177"/>
    </location>
</feature>
<evidence type="ECO:0000313" key="3">
    <source>
        <dbReference type="EMBL" id="KAF1771364.1"/>
    </source>
</evidence>
<dbReference type="EMBL" id="WUAV01000001">
    <property type="protein sequence ID" value="KAF1771364.1"/>
    <property type="molecule type" value="Genomic_DNA"/>
</dbReference>
<dbReference type="RefSeq" id="XP_003090203.2">
    <property type="nucleotide sequence ID" value="XM_003090155.2"/>
</dbReference>
<feature type="compositionally biased region" description="Basic and acidic residues" evidence="1">
    <location>
        <begin position="163"/>
        <end position="177"/>
    </location>
</feature>
<dbReference type="PROSITE" id="PS00099">
    <property type="entry name" value="THIOLASE_3"/>
    <property type="match status" value="1"/>
</dbReference>
<reference evidence="3 4" key="1">
    <citation type="submission" date="2019-12" db="EMBL/GenBank/DDBJ databases">
        <title>Chromosome-level assembly of the Caenorhabditis remanei genome.</title>
        <authorList>
            <person name="Teterina A.A."/>
            <person name="Willis J.H."/>
            <person name="Phillips P.C."/>
        </authorList>
    </citation>
    <scope>NUCLEOTIDE SEQUENCE [LARGE SCALE GENOMIC DNA]</scope>
    <source>
        <strain evidence="3 4">PX506</strain>
        <tissue evidence="3">Whole organism</tissue>
    </source>
</reference>
<comment type="caution">
    <text evidence="3">The sequence shown here is derived from an EMBL/GenBank/DDBJ whole genome shotgun (WGS) entry which is preliminary data.</text>
</comment>
<dbReference type="KEGG" id="crq:GCK72_003190"/>
<evidence type="ECO:0000313" key="4">
    <source>
        <dbReference type="Proteomes" id="UP000483820"/>
    </source>
</evidence>
<feature type="signal peptide" evidence="2">
    <location>
        <begin position="1"/>
        <end position="21"/>
    </location>
</feature>
<dbReference type="GO" id="GO:0016747">
    <property type="term" value="F:acyltransferase activity, transferring groups other than amino-acyl groups"/>
    <property type="evidence" value="ECO:0007669"/>
    <property type="project" value="InterPro"/>
</dbReference>
<dbReference type="InterPro" id="IPR020610">
    <property type="entry name" value="Thiolase_AS"/>
</dbReference>
<dbReference type="Proteomes" id="UP000483820">
    <property type="component" value="Chromosome I"/>
</dbReference>
<protein>
    <submittedName>
        <fullName evidence="3">Uncharacterized protein</fullName>
    </submittedName>
</protein>
<accession>A0A6A5HWW8</accession>
<sequence>MNTSIGIALLFLLASAQSVFGDELENREKVLNLNRKRLELAKRDQIANMHEVTWDATLGSKLEHMTCDELASPGSDYVVFGFFELGKGDRKSPPLHPLQTKFACEATKCDDEPIMCIMGPKNSRAKESDIKYGSPGTGCTGGNGLSGLCMGGGSGAGAAMEKVPVEKQSEKAPVEKQ</sequence>
<gene>
    <name evidence="3" type="ORF">GCK72_003190</name>
</gene>
<dbReference type="GeneID" id="9828299"/>
<evidence type="ECO:0000256" key="2">
    <source>
        <dbReference type="SAM" id="SignalP"/>
    </source>
</evidence>
<name>A0A6A5HWW8_CAERE</name>
<feature type="region of interest" description="Disordered" evidence="1">
    <location>
        <begin position="154"/>
        <end position="177"/>
    </location>
</feature>
<dbReference type="CTD" id="9828299"/>
<proteinExistence type="predicted"/>